<dbReference type="AlphaFoldDB" id="A0A0D0ABE7"/>
<organism evidence="2 3">
    <name type="scientific">Suillus luteus UH-Slu-Lm8-n1</name>
    <dbReference type="NCBI Taxonomy" id="930992"/>
    <lineage>
        <taxon>Eukaryota</taxon>
        <taxon>Fungi</taxon>
        <taxon>Dikarya</taxon>
        <taxon>Basidiomycota</taxon>
        <taxon>Agaricomycotina</taxon>
        <taxon>Agaricomycetes</taxon>
        <taxon>Agaricomycetidae</taxon>
        <taxon>Boletales</taxon>
        <taxon>Suillineae</taxon>
        <taxon>Suillaceae</taxon>
        <taxon>Suillus</taxon>
    </lineage>
</organism>
<dbReference type="OrthoDB" id="2691287at2759"/>
<protein>
    <submittedName>
        <fullName evidence="2">Uncharacterized protein</fullName>
    </submittedName>
</protein>
<dbReference type="EMBL" id="KN836894">
    <property type="protein sequence ID" value="KIK31537.1"/>
    <property type="molecule type" value="Genomic_DNA"/>
</dbReference>
<proteinExistence type="predicted"/>
<sequence length="94" mass="10391">MTRSCLVSTPLPPPTLRPPDHYSLKYETSARNKNSARFKGLLAEARLEAGDDSLEIMDFGDETFDDSGHPDDLAAEPVGSPLLSEFFKMCSQEQ</sequence>
<dbReference type="Proteomes" id="UP000054485">
    <property type="component" value="Unassembled WGS sequence"/>
</dbReference>
<reference evidence="3" key="2">
    <citation type="submission" date="2015-01" db="EMBL/GenBank/DDBJ databases">
        <title>Evolutionary Origins and Diversification of the Mycorrhizal Mutualists.</title>
        <authorList>
            <consortium name="DOE Joint Genome Institute"/>
            <consortium name="Mycorrhizal Genomics Consortium"/>
            <person name="Kohler A."/>
            <person name="Kuo A."/>
            <person name="Nagy L.G."/>
            <person name="Floudas D."/>
            <person name="Copeland A."/>
            <person name="Barry K.W."/>
            <person name="Cichocki N."/>
            <person name="Veneault-Fourrey C."/>
            <person name="LaButti K."/>
            <person name="Lindquist E.A."/>
            <person name="Lipzen A."/>
            <person name="Lundell T."/>
            <person name="Morin E."/>
            <person name="Murat C."/>
            <person name="Riley R."/>
            <person name="Ohm R."/>
            <person name="Sun H."/>
            <person name="Tunlid A."/>
            <person name="Henrissat B."/>
            <person name="Grigoriev I.V."/>
            <person name="Hibbett D.S."/>
            <person name="Martin F."/>
        </authorList>
    </citation>
    <scope>NUCLEOTIDE SEQUENCE [LARGE SCALE GENOMIC DNA]</scope>
    <source>
        <strain evidence="3">UH-Slu-Lm8-n1</strain>
    </source>
</reference>
<evidence type="ECO:0000256" key="1">
    <source>
        <dbReference type="SAM" id="MobiDB-lite"/>
    </source>
</evidence>
<keyword evidence="3" id="KW-1185">Reference proteome</keyword>
<name>A0A0D0ABE7_9AGAM</name>
<accession>A0A0D0ABE7</accession>
<reference evidence="2 3" key="1">
    <citation type="submission" date="2014-04" db="EMBL/GenBank/DDBJ databases">
        <authorList>
            <consortium name="DOE Joint Genome Institute"/>
            <person name="Kuo A."/>
            <person name="Ruytinx J."/>
            <person name="Rineau F."/>
            <person name="Colpaert J."/>
            <person name="Kohler A."/>
            <person name="Nagy L.G."/>
            <person name="Floudas D."/>
            <person name="Copeland A."/>
            <person name="Barry K.W."/>
            <person name="Cichocki N."/>
            <person name="Veneault-Fourrey C."/>
            <person name="LaButti K."/>
            <person name="Lindquist E.A."/>
            <person name="Lipzen A."/>
            <person name="Lundell T."/>
            <person name="Morin E."/>
            <person name="Murat C."/>
            <person name="Sun H."/>
            <person name="Tunlid A."/>
            <person name="Henrissat B."/>
            <person name="Grigoriev I.V."/>
            <person name="Hibbett D.S."/>
            <person name="Martin F."/>
            <person name="Nordberg H.P."/>
            <person name="Cantor M.N."/>
            <person name="Hua S.X."/>
        </authorList>
    </citation>
    <scope>NUCLEOTIDE SEQUENCE [LARGE SCALE GENOMIC DNA]</scope>
    <source>
        <strain evidence="2 3">UH-Slu-Lm8-n1</strain>
    </source>
</reference>
<dbReference type="InParanoid" id="A0A0D0ABE7"/>
<dbReference type="HOGENOM" id="CLU_2387639_0_0_1"/>
<feature type="region of interest" description="Disordered" evidence="1">
    <location>
        <begin position="1"/>
        <end position="22"/>
    </location>
</feature>
<evidence type="ECO:0000313" key="3">
    <source>
        <dbReference type="Proteomes" id="UP000054485"/>
    </source>
</evidence>
<gene>
    <name evidence="2" type="ORF">CY34DRAFT_19820</name>
</gene>
<evidence type="ECO:0000313" key="2">
    <source>
        <dbReference type="EMBL" id="KIK31537.1"/>
    </source>
</evidence>